<evidence type="ECO:0000256" key="6">
    <source>
        <dbReference type="ARBA" id="ARBA00022777"/>
    </source>
</evidence>
<evidence type="ECO:0000313" key="10">
    <source>
        <dbReference type="EMBL" id="KPC52879.1"/>
    </source>
</evidence>
<evidence type="ECO:0000256" key="4">
    <source>
        <dbReference type="ARBA" id="ARBA00022679"/>
    </source>
</evidence>
<gene>
    <name evidence="10" type="primary">baeS_2</name>
    <name evidence="10" type="ORF">WG78_10330</name>
</gene>
<keyword evidence="3" id="KW-0597">Phosphoprotein</keyword>
<dbReference type="GO" id="GO:0005886">
    <property type="term" value="C:plasma membrane"/>
    <property type="evidence" value="ECO:0007669"/>
    <property type="project" value="TreeGrafter"/>
</dbReference>
<keyword evidence="6 10" id="KW-0418">Kinase</keyword>
<dbReference type="PROSITE" id="PS50109">
    <property type="entry name" value="HIS_KIN"/>
    <property type="match status" value="1"/>
</dbReference>
<dbReference type="Proteomes" id="UP000037939">
    <property type="component" value="Unassembled WGS sequence"/>
</dbReference>
<accession>A0A0N0XKJ1</accession>
<dbReference type="PANTHER" id="PTHR45436:SF1">
    <property type="entry name" value="SENSOR PROTEIN QSEC"/>
    <property type="match status" value="1"/>
</dbReference>
<dbReference type="GO" id="GO:0000155">
    <property type="term" value="F:phosphorelay sensor kinase activity"/>
    <property type="evidence" value="ECO:0007669"/>
    <property type="project" value="InterPro"/>
</dbReference>
<dbReference type="SUPFAM" id="SSF55874">
    <property type="entry name" value="ATPase domain of HSP90 chaperone/DNA topoisomerase II/histidine kinase"/>
    <property type="match status" value="1"/>
</dbReference>
<sequence length="287" mass="31021">MALAAPGWAGATWPINAGAVDLMWMGLLFLACMLGAGGILFMPRRRVPRPALPLQPPARPLQDGIADLVHEIRAPLSVISGEIEAAQCGLRAIDAQTLDALAVESARLARLLRDLEGLTSCTSSATGAAVYQFGALALDTWLQRWLRHRNTQLAGAGIALHLQIETRGAVLIQADEQRLAQLFDNLLQNTLRYTDAPGTLRVALTRSAHGWPHIRWEDSAPGVPPEQMSALRLRHWRGDHTVQGSGLGLDIASRIAAAHHARFEASPSQLGGLCWSLEFVQLDGERG</sequence>
<comment type="catalytic activity">
    <reaction evidence="1">
        <text>ATP + protein L-histidine = ADP + protein N-phospho-L-histidine.</text>
        <dbReference type="EC" id="2.7.13.3"/>
    </reaction>
</comment>
<evidence type="ECO:0000256" key="2">
    <source>
        <dbReference type="ARBA" id="ARBA00012438"/>
    </source>
</evidence>
<dbReference type="EC" id="2.7.13.3" evidence="2"/>
<keyword evidence="4 10" id="KW-0808">Transferase</keyword>
<dbReference type="Pfam" id="PF00512">
    <property type="entry name" value="HisKA"/>
    <property type="match status" value="1"/>
</dbReference>
<feature type="transmembrane region" description="Helical" evidence="8">
    <location>
        <begin position="22"/>
        <end position="42"/>
    </location>
</feature>
<dbReference type="InterPro" id="IPR050428">
    <property type="entry name" value="TCS_sensor_his_kinase"/>
</dbReference>
<evidence type="ECO:0000259" key="9">
    <source>
        <dbReference type="PROSITE" id="PS50109"/>
    </source>
</evidence>
<keyword evidence="5 8" id="KW-0812">Transmembrane</keyword>
<feature type="domain" description="Histidine kinase" evidence="9">
    <location>
        <begin position="67"/>
        <end position="283"/>
    </location>
</feature>
<dbReference type="RefSeq" id="WP_053937722.1">
    <property type="nucleotide sequence ID" value="NZ_LAQT01000008.1"/>
</dbReference>
<dbReference type="SUPFAM" id="SSF47384">
    <property type="entry name" value="Homodimeric domain of signal transducing histidine kinase"/>
    <property type="match status" value="1"/>
</dbReference>
<dbReference type="Gene3D" id="3.30.565.10">
    <property type="entry name" value="Histidine kinase-like ATPase, C-terminal domain"/>
    <property type="match status" value="1"/>
</dbReference>
<reference evidence="10 11" key="1">
    <citation type="submission" date="2015-07" db="EMBL/GenBank/DDBJ databases">
        <title>Draft genome sequence of the Amantichitinum ursilacus IGB-41, a new chitin-degrading bacterium.</title>
        <authorList>
            <person name="Kirstahler P."/>
            <person name="Guenther M."/>
            <person name="Grumaz C."/>
            <person name="Rupp S."/>
            <person name="Zibek S."/>
            <person name="Sohn K."/>
        </authorList>
    </citation>
    <scope>NUCLEOTIDE SEQUENCE [LARGE SCALE GENOMIC DNA]</scope>
    <source>
        <strain evidence="10 11">IGB-41</strain>
    </source>
</reference>
<evidence type="ECO:0000256" key="3">
    <source>
        <dbReference type="ARBA" id="ARBA00022553"/>
    </source>
</evidence>
<dbReference type="CDD" id="cd00082">
    <property type="entry name" value="HisKA"/>
    <property type="match status" value="1"/>
</dbReference>
<dbReference type="OrthoDB" id="9786919at2"/>
<dbReference type="Pfam" id="PF02518">
    <property type="entry name" value="HATPase_c"/>
    <property type="match status" value="1"/>
</dbReference>
<dbReference type="InterPro" id="IPR003661">
    <property type="entry name" value="HisK_dim/P_dom"/>
</dbReference>
<comment type="caution">
    <text evidence="10">The sequence shown here is derived from an EMBL/GenBank/DDBJ whole genome shotgun (WGS) entry which is preliminary data.</text>
</comment>
<dbReference type="Gene3D" id="1.10.287.130">
    <property type="match status" value="1"/>
</dbReference>
<dbReference type="InterPro" id="IPR005467">
    <property type="entry name" value="His_kinase_dom"/>
</dbReference>
<dbReference type="PATRIC" id="fig|857265.3.peg.2121"/>
<name>A0A0N0XKJ1_9NEIS</name>
<keyword evidence="7 8" id="KW-1133">Transmembrane helix</keyword>
<dbReference type="STRING" id="857265.WG78_10330"/>
<dbReference type="InterPro" id="IPR036890">
    <property type="entry name" value="HATPase_C_sf"/>
</dbReference>
<dbReference type="SMART" id="SM00387">
    <property type="entry name" value="HATPase_c"/>
    <property type="match status" value="1"/>
</dbReference>
<proteinExistence type="predicted"/>
<evidence type="ECO:0000256" key="7">
    <source>
        <dbReference type="ARBA" id="ARBA00022989"/>
    </source>
</evidence>
<evidence type="ECO:0000313" key="11">
    <source>
        <dbReference type="Proteomes" id="UP000037939"/>
    </source>
</evidence>
<organism evidence="10 11">
    <name type="scientific">Amantichitinum ursilacus</name>
    <dbReference type="NCBI Taxonomy" id="857265"/>
    <lineage>
        <taxon>Bacteria</taxon>
        <taxon>Pseudomonadati</taxon>
        <taxon>Pseudomonadota</taxon>
        <taxon>Betaproteobacteria</taxon>
        <taxon>Neisseriales</taxon>
        <taxon>Chitinibacteraceae</taxon>
        <taxon>Amantichitinum</taxon>
    </lineage>
</organism>
<dbReference type="InterPro" id="IPR003594">
    <property type="entry name" value="HATPase_dom"/>
</dbReference>
<protein>
    <recommendedName>
        <fullName evidence="2">histidine kinase</fullName>
        <ecNumber evidence="2">2.7.13.3</ecNumber>
    </recommendedName>
</protein>
<dbReference type="PANTHER" id="PTHR45436">
    <property type="entry name" value="SENSOR HISTIDINE KINASE YKOH"/>
    <property type="match status" value="1"/>
</dbReference>
<keyword evidence="8" id="KW-0472">Membrane</keyword>
<evidence type="ECO:0000256" key="8">
    <source>
        <dbReference type="SAM" id="Phobius"/>
    </source>
</evidence>
<evidence type="ECO:0000256" key="5">
    <source>
        <dbReference type="ARBA" id="ARBA00022692"/>
    </source>
</evidence>
<dbReference type="EMBL" id="LAQT01000008">
    <property type="protein sequence ID" value="KPC52879.1"/>
    <property type="molecule type" value="Genomic_DNA"/>
</dbReference>
<dbReference type="AlphaFoldDB" id="A0A0N0XKJ1"/>
<dbReference type="InterPro" id="IPR036097">
    <property type="entry name" value="HisK_dim/P_sf"/>
</dbReference>
<evidence type="ECO:0000256" key="1">
    <source>
        <dbReference type="ARBA" id="ARBA00000085"/>
    </source>
</evidence>
<keyword evidence="11" id="KW-1185">Reference proteome</keyword>